<sequence length="164" mass="19111">MEKQLKCVLLLSLKEMALRRGAVLRSGTYVLDSISKFRYDGFVTKGNRESGLDGIPACCFLSIFFASEDSESIEVMFRNVDAPDRVKLVIHRCVLELFCNYMCRDGWQMVEVCLLEPALSKEDREKKKAFVEYLEIDETQLIKWEKWMIKRFFEILDETDASPD</sequence>
<protein>
    <submittedName>
        <fullName evidence="1">Uncharacterized protein</fullName>
    </submittedName>
</protein>
<evidence type="ECO:0000313" key="1">
    <source>
        <dbReference type="EMBL" id="GBM86771.1"/>
    </source>
</evidence>
<dbReference type="Proteomes" id="UP000499080">
    <property type="component" value="Unassembled WGS sequence"/>
</dbReference>
<evidence type="ECO:0000313" key="2">
    <source>
        <dbReference type="Proteomes" id="UP000499080"/>
    </source>
</evidence>
<dbReference type="AlphaFoldDB" id="A0A4Y2J903"/>
<organism evidence="1 2">
    <name type="scientific">Araneus ventricosus</name>
    <name type="common">Orbweaver spider</name>
    <name type="synonym">Epeira ventricosa</name>
    <dbReference type="NCBI Taxonomy" id="182803"/>
    <lineage>
        <taxon>Eukaryota</taxon>
        <taxon>Metazoa</taxon>
        <taxon>Ecdysozoa</taxon>
        <taxon>Arthropoda</taxon>
        <taxon>Chelicerata</taxon>
        <taxon>Arachnida</taxon>
        <taxon>Araneae</taxon>
        <taxon>Araneomorphae</taxon>
        <taxon>Entelegynae</taxon>
        <taxon>Araneoidea</taxon>
        <taxon>Araneidae</taxon>
        <taxon>Araneus</taxon>
    </lineage>
</organism>
<dbReference type="EMBL" id="BGPR01003338">
    <property type="protein sequence ID" value="GBM86771.1"/>
    <property type="molecule type" value="Genomic_DNA"/>
</dbReference>
<gene>
    <name evidence="1" type="ORF">AVEN_203251_1</name>
</gene>
<name>A0A4Y2J903_ARAVE</name>
<comment type="caution">
    <text evidence="1">The sequence shown here is derived from an EMBL/GenBank/DDBJ whole genome shotgun (WGS) entry which is preliminary data.</text>
</comment>
<keyword evidence="2" id="KW-1185">Reference proteome</keyword>
<reference evidence="1 2" key="1">
    <citation type="journal article" date="2019" name="Sci. Rep.">
        <title>Orb-weaving spider Araneus ventricosus genome elucidates the spidroin gene catalogue.</title>
        <authorList>
            <person name="Kono N."/>
            <person name="Nakamura H."/>
            <person name="Ohtoshi R."/>
            <person name="Moran D.A.P."/>
            <person name="Shinohara A."/>
            <person name="Yoshida Y."/>
            <person name="Fujiwara M."/>
            <person name="Mori M."/>
            <person name="Tomita M."/>
            <person name="Arakawa K."/>
        </authorList>
    </citation>
    <scope>NUCLEOTIDE SEQUENCE [LARGE SCALE GENOMIC DNA]</scope>
</reference>
<accession>A0A4Y2J903</accession>
<proteinExistence type="predicted"/>